<evidence type="ECO:0000256" key="4">
    <source>
        <dbReference type="ARBA" id="ARBA00022553"/>
    </source>
</evidence>
<evidence type="ECO:0000256" key="1">
    <source>
        <dbReference type="ARBA" id="ARBA00000085"/>
    </source>
</evidence>
<evidence type="ECO:0000259" key="14">
    <source>
        <dbReference type="PROSITE" id="PS50110"/>
    </source>
</evidence>
<keyword evidence="4 12" id="KW-0597">Phosphoprotein</keyword>
<dbReference type="Pfam" id="PF07536">
    <property type="entry name" value="HWE_HK"/>
    <property type="match status" value="1"/>
</dbReference>
<organism evidence="15 16">
    <name type="scientific">Sphingomonas montanisoli</name>
    <dbReference type="NCBI Taxonomy" id="2606412"/>
    <lineage>
        <taxon>Bacteria</taxon>
        <taxon>Pseudomonadati</taxon>
        <taxon>Pseudomonadota</taxon>
        <taxon>Alphaproteobacteria</taxon>
        <taxon>Sphingomonadales</taxon>
        <taxon>Sphingomonadaceae</taxon>
        <taxon>Sphingomonas</taxon>
    </lineage>
</organism>
<dbReference type="PRINTS" id="PR01033">
    <property type="entry name" value="PHYTOCHROME"/>
</dbReference>
<dbReference type="InterPro" id="IPR016132">
    <property type="entry name" value="Phyto_chromo_attachment"/>
</dbReference>
<evidence type="ECO:0000313" key="16">
    <source>
        <dbReference type="Proteomes" id="UP000322077"/>
    </source>
</evidence>
<dbReference type="InterPro" id="IPR036890">
    <property type="entry name" value="HATPase_C_sf"/>
</dbReference>
<keyword evidence="5" id="KW-0716">Sensory transduction</keyword>
<comment type="caution">
    <text evidence="15">The sequence shown here is derived from an EMBL/GenBank/DDBJ whole genome shotgun (WGS) entry which is preliminary data.</text>
</comment>
<dbReference type="InterPro" id="IPR001789">
    <property type="entry name" value="Sig_transdc_resp-reg_receiver"/>
</dbReference>
<dbReference type="InterPro" id="IPR043150">
    <property type="entry name" value="Phytochrome_PHY_sf"/>
</dbReference>
<dbReference type="PANTHER" id="PTHR41523">
    <property type="entry name" value="TWO-COMPONENT SYSTEM SENSOR PROTEIN"/>
    <property type="match status" value="1"/>
</dbReference>
<evidence type="ECO:0000259" key="13">
    <source>
        <dbReference type="PROSITE" id="PS50046"/>
    </source>
</evidence>
<reference evidence="15 16" key="1">
    <citation type="submission" date="2019-08" db="EMBL/GenBank/DDBJ databases">
        <authorList>
            <person name="Wang G."/>
            <person name="Xu Z."/>
        </authorList>
    </citation>
    <scope>NUCLEOTIDE SEQUENCE [LARGE SCALE GENOMIC DNA]</scope>
    <source>
        <strain evidence="15 16">ZX</strain>
    </source>
</reference>
<name>A0A5D9CBQ8_9SPHN</name>
<feature type="modified residue" description="4-aspartylphosphate" evidence="12">
    <location>
        <position position="800"/>
    </location>
</feature>
<dbReference type="EC" id="2.7.13.3" evidence="2"/>
<dbReference type="GO" id="GO:0000160">
    <property type="term" value="P:phosphorelay signal transduction system"/>
    <property type="evidence" value="ECO:0007669"/>
    <property type="project" value="InterPro"/>
</dbReference>
<dbReference type="Proteomes" id="UP000322077">
    <property type="component" value="Unassembled WGS sequence"/>
</dbReference>
<dbReference type="SUPFAM" id="SSF52172">
    <property type="entry name" value="CheY-like"/>
    <property type="match status" value="1"/>
</dbReference>
<evidence type="ECO:0000256" key="8">
    <source>
        <dbReference type="ARBA" id="ARBA00022777"/>
    </source>
</evidence>
<dbReference type="EMBL" id="VTOU01000001">
    <property type="protein sequence ID" value="TZG28806.1"/>
    <property type="molecule type" value="Genomic_DNA"/>
</dbReference>
<keyword evidence="6" id="KW-0808">Transferase</keyword>
<evidence type="ECO:0000256" key="5">
    <source>
        <dbReference type="ARBA" id="ARBA00022606"/>
    </source>
</evidence>
<dbReference type="Gene3D" id="3.30.450.20">
    <property type="entry name" value="PAS domain"/>
    <property type="match status" value="1"/>
</dbReference>
<dbReference type="Pfam" id="PF08446">
    <property type="entry name" value="PAS_2"/>
    <property type="match status" value="1"/>
</dbReference>
<keyword evidence="10" id="KW-0157">Chromophore</keyword>
<feature type="domain" description="Phytochrome chromophore attachment site" evidence="13">
    <location>
        <begin position="158"/>
        <end position="315"/>
    </location>
</feature>
<keyword evidence="16" id="KW-1185">Reference proteome</keyword>
<dbReference type="Gene3D" id="3.30.450.270">
    <property type="match status" value="1"/>
</dbReference>
<evidence type="ECO:0000256" key="9">
    <source>
        <dbReference type="ARBA" id="ARBA00022840"/>
    </source>
</evidence>
<accession>A0A5D9CBQ8</accession>
<evidence type="ECO:0000256" key="3">
    <source>
        <dbReference type="ARBA" id="ARBA00022543"/>
    </source>
</evidence>
<dbReference type="SMART" id="SM00065">
    <property type="entry name" value="GAF"/>
    <property type="match status" value="1"/>
</dbReference>
<dbReference type="SUPFAM" id="SSF55785">
    <property type="entry name" value="PYP-like sensor domain (PAS domain)"/>
    <property type="match status" value="1"/>
</dbReference>
<dbReference type="InterPro" id="IPR013515">
    <property type="entry name" value="Phytochrome_cen-reg"/>
</dbReference>
<dbReference type="Gene3D" id="3.30.565.10">
    <property type="entry name" value="Histidine kinase-like ATPase, C-terminal domain"/>
    <property type="match status" value="1"/>
</dbReference>
<feature type="domain" description="Response regulatory" evidence="14">
    <location>
        <begin position="750"/>
        <end position="861"/>
    </location>
</feature>
<dbReference type="PANTHER" id="PTHR41523:SF7">
    <property type="entry name" value="HISTIDINE KINASE"/>
    <property type="match status" value="1"/>
</dbReference>
<dbReference type="Pfam" id="PF01590">
    <property type="entry name" value="GAF"/>
    <property type="match status" value="1"/>
</dbReference>
<gene>
    <name evidence="15" type="ORF">FYJ91_01275</name>
</gene>
<proteinExistence type="predicted"/>
<dbReference type="InterPro" id="IPR003018">
    <property type="entry name" value="GAF"/>
</dbReference>
<dbReference type="SUPFAM" id="SSF55781">
    <property type="entry name" value="GAF domain-like"/>
    <property type="match status" value="2"/>
</dbReference>
<dbReference type="InterPro" id="IPR035965">
    <property type="entry name" value="PAS-like_dom_sf"/>
</dbReference>
<evidence type="ECO:0000256" key="10">
    <source>
        <dbReference type="ARBA" id="ARBA00022991"/>
    </source>
</evidence>
<dbReference type="GO" id="GO:0009584">
    <property type="term" value="P:detection of visible light"/>
    <property type="evidence" value="ECO:0007669"/>
    <property type="project" value="InterPro"/>
</dbReference>
<dbReference type="GO" id="GO:0009881">
    <property type="term" value="F:photoreceptor activity"/>
    <property type="evidence" value="ECO:0007669"/>
    <property type="project" value="UniProtKB-KW"/>
</dbReference>
<keyword evidence="11" id="KW-0675">Receptor</keyword>
<evidence type="ECO:0000256" key="6">
    <source>
        <dbReference type="ARBA" id="ARBA00022679"/>
    </source>
</evidence>
<dbReference type="Gene3D" id="3.30.450.40">
    <property type="match status" value="1"/>
</dbReference>
<dbReference type="PROSITE" id="PS50046">
    <property type="entry name" value="PHYTOCHROME_2"/>
    <property type="match status" value="1"/>
</dbReference>
<protein>
    <recommendedName>
        <fullName evidence="2">histidine kinase</fullName>
        <ecNumber evidence="2">2.7.13.3</ecNumber>
    </recommendedName>
</protein>
<keyword evidence="8" id="KW-0418">Kinase</keyword>
<dbReference type="SMART" id="SM00911">
    <property type="entry name" value="HWE_HK"/>
    <property type="match status" value="1"/>
</dbReference>
<dbReference type="Pfam" id="PF00360">
    <property type="entry name" value="PHY"/>
    <property type="match status" value="1"/>
</dbReference>
<dbReference type="PROSITE" id="PS50110">
    <property type="entry name" value="RESPONSE_REGULATORY"/>
    <property type="match status" value="1"/>
</dbReference>
<dbReference type="GO" id="GO:0006355">
    <property type="term" value="P:regulation of DNA-templated transcription"/>
    <property type="evidence" value="ECO:0007669"/>
    <property type="project" value="InterPro"/>
</dbReference>
<evidence type="ECO:0000256" key="7">
    <source>
        <dbReference type="ARBA" id="ARBA00022741"/>
    </source>
</evidence>
<sequence>MRRRAPWRTIEVGFLSDFEQQPDLTVCDREPIHLLGRVQSFGFLIAVSADWLVSRHSANLAEHLGSLAKDSVGKPLDQLFSEQAVHDIRNRIAYLQGEDSVERLLRVKLRDDLPEYDIALHFMRSLIIIEGEPSGPAGHEDIGITVRSMLMRQSSSSSMQNFFLSGVRQIRAITGYDRVMLYRFDQDEAGEVVAEAVAPRRESFMGLHYPATDIPRQARALYRRNFLRLIADIDDRGAPVLPELDLQGQPLDLSMSVLRSVSPVHVEYLRNMGVRASLSISIMAEGKLWGLIACHHYAPLRPTLEQRTAAELFGRMFSMMLESRERAETSEYEQRSRAITDRLMAVLAQDADLLSNPEWIADTISSAIPNDGVGVYLDGRIALSGMTPDESQFRTLIRDLGRGAASTIVASDHLSKLHPPAAEYSDRAAGMIAIPVSRSPRDYVVLFRAEKIKTVRWAGDPQKALEEDAEGIRLSPRKSFEAWRQLVQGVSEPFTAPERRVAEAVRTSLLEVILLLSEGRQTDQVRARERQELLIAELNHRVRNILSLVRSLISRTQGAADTYEDFVTTLEGRVQAIARAHDQLTIKQWGAVEIEPLVRAEAAAYVGGKEDRIRISGPEVSLDPVAFNTFALVLHELITNAAKYGALGDHGTVELRWGVDVEGDLIVMWRESGGPPVQAPMRKGFGTTIIERSIEYDLGGRARADYKLTGFEAEFMIPSRYVTVGTGTLSALKSGDAGTVLSQVDDFPKTVLLVEDSMLIALDIEDTLRRLGAETVMSAGSVRLAREAIANLIPDFALLDINLGAETSIPIADDLLERGVPFVFASGYGEQSQLGDRFGTVPVIAKPYGPTEVAAALATLRAR</sequence>
<evidence type="ECO:0000256" key="12">
    <source>
        <dbReference type="PROSITE-ProRule" id="PRU00169"/>
    </source>
</evidence>
<keyword evidence="3" id="KW-0600">Photoreceptor protein</keyword>
<dbReference type="InterPro" id="IPR011102">
    <property type="entry name" value="Sig_transdc_His_kinase_HWE"/>
</dbReference>
<dbReference type="InterPro" id="IPR029016">
    <property type="entry name" value="GAF-like_dom_sf"/>
</dbReference>
<dbReference type="SMART" id="SM00448">
    <property type="entry name" value="REC"/>
    <property type="match status" value="1"/>
</dbReference>
<dbReference type="InterPro" id="IPR011006">
    <property type="entry name" value="CheY-like_superfamily"/>
</dbReference>
<evidence type="ECO:0000313" key="15">
    <source>
        <dbReference type="EMBL" id="TZG28806.1"/>
    </source>
</evidence>
<keyword evidence="7" id="KW-0547">Nucleotide-binding</keyword>
<dbReference type="InterPro" id="IPR013654">
    <property type="entry name" value="PAS_2"/>
</dbReference>
<keyword evidence="9" id="KW-0067">ATP-binding</keyword>
<dbReference type="PIRSF" id="PIRSF036397">
    <property type="entry name" value="Bactrphtchrm_rec"/>
    <property type="match status" value="1"/>
</dbReference>
<evidence type="ECO:0000256" key="11">
    <source>
        <dbReference type="ARBA" id="ARBA00023170"/>
    </source>
</evidence>
<comment type="catalytic activity">
    <reaction evidence="1">
        <text>ATP + protein L-histidine = ADP + protein N-phospho-L-histidine.</text>
        <dbReference type="EC" id="2.7.13.3"/>
    </reaction>
</comment>
<dbReference type="GO" id="GO:0004673">
    <property type="term" value="F:protein histidine kinase activity"/>
    <property type="evidence" value="ECO:0007669"/>
    <property type="project" value="UniProtKB-EC"/>
</dbReference>
<dbReference type="InterPro" id="IPR001294">
    <property type="entry name" value="Phytochrome"/>
</dbReference>
<dbReference type="GO" id="GO:0005524">
    <property type="term" value="F:ATP binding"/>
    <property type="evidence" value="ECO:0007669"/>
    <property type="project" value="UniProtKB-KW"/>
</dbReference>
<evidence type="ECO:0000256" key="2">
    <source>
        <dbReference type="ARBA" id="ARBA00012438"/>
    </source>
</evidence>
<dbReference type="InterPro" id="IPR009219">
    <property type="entry name" value="Bactrphtchr_CheY"/>
</dbReference>
<dbReference type="Gene3D" id="3.40.50.2300">
    <property type="match status" value="1"/>
</dbReference>
<dbReference type="AlphaFoldDB" id="A0A5D9CBQ8"/>